<dbReference type="AlphaFoldDB" id="A0A6M3JF90"/>
<name>A0A6M3JF90_9ZZZZ</name>
<gene>
    <name evidence="1" type="ORF">MM415A06462_0004</name>
</gene>
<organism evidence="1">
    <name type="scientific">viral metagenome</name>
    <dbReference type="NCBI Taxonomy" id="1070528"/>
    <lineage>
        <taxon>unclassified sequences</taxon>
        <taxon>metagenomes</taxon>
        <taxon>organismal metagenomes</taxon>
    </lineage>
</organism>
<accession>A0A6M3JF90</accession>
<sequence>MTKLRKTVQRETEGVFRGKPLIIQLEAPNIIRIKEKGRRSWHETTTERVFLMAAQTSAQKIIQERREKKREKKWG</sequence>
<evidence type="ECO:0000313" key="1">
    <source>
        <dbReference type="EMBL" id="QJA68480.1"/>
    </source>
</evidence>
<dbReference type="EMBL" id="MT141621">
    <property type="protein sequence ID" value="QJA68480.1"/>
    <property type="molecule type" value="Genomic_DNA"/>
</dbReference>
<proteinExistence type="predicted"/>
<protein>
    <submittedName>
        <fullName evidence="1">Uncharacterized protein</fullName>
    </submittedName>
</protein>
<reference evidence="1" key="1">
    <citation type="submission" date="2020-03" db="EMBL/GenBank/DDBJ databases">
        <title>The deep terrestrial virosphere.</title>
        <authorList>
            <person name="Holmfeldt K."/>
            <person name="Nilsson E."/>
            <person name="Simone D."/>
            <person name="Lopez-Fernandez M."/>
            <person name="Wu X."/>
            <person name="de Brujin I."/>
            <person name="Lundin D."/>
            <person name="Andersson A."/>
            <person name="Bertilsson S."/>
            <person name="Dopson M."/>
        </authorList>
    </citation>
    <scope>NUCLEOTIDE SEQUENCE</scope>
    <source>
        <strain evidence="1">MM415A06462</strain>
    </source>
</reference>